<dbReference type="Proteomes" id="UP001217089">
    <property type="component" value="Unassembled WGS sequence"/>
</dbReference>
<feature type="non-terminal residue" evidence="14">
    <location>
        <position position="505"/>
    </location>
</feature>
<keyword evidence="8 12" id="KW-1133">Transmembrane helix</keyword>
<dbReference type="PANTHER" id="PTHR11537">
    <property type="entry name" value="VOLTAGE-GATED POTASSIUM CHANNEL"/>
    <property type="match status" value="1"/>
</dbReference>
<keyword evidence="4 12" id="KW-0812">Transmembrane</keyword>
<evidence type="ECO:0000256" key="11">
    <source>
        <dbReference type="ARBA" id="ARBA00023303"/>
    </source>
</evidence>
<evidence type="ECO:0000256" key="7">
    <source>
        <dbReference type="ARBA" id="ARBA00022958"/>
    </source>
</evidence>
<dbReference type="InterPro" id="IPR028325">
    <property type="entry name" value="VG_K_chnl"/>
</dbReference>
<dbReference type="EMBL" id="JARBDR010000589">
    <property type="protein sequence ID" value="KAJ8311080.1"/>
    <property type="molecule type" value="Genomic_DNA"/>
</dbReference>
<evidence type="ECO:0000256" key="4">
    <source>
        <dbReference type="ARBA" id="ARBA00022692"/>
    </source>
</evidence>
<feature type="transmembrane region" description="Helical" evidence="12">
    <location>
        <begin position="451"/>
        <end position="476"/>
    </location>
</feature>
<evidence type="ECO:0000313" key="15">
    <source>
        <dbReference type="Proteomes" id="UP001217089"/>
    </source>
</evidence>
<dbReference type="InterPro" id="IPR000210">
    <property type="entry name" value="BTB/POZ_dom"/>
</dbReference>
<keyword evidence="6" id="KW-0851">Voltage-gated channel</keyword>
<keyword evidence="11" id="KW-0407">Ion channel</keyword>
<keyword evidence="3" id="KW-0633">Potassium transport</keyword>
<sequence>MSIETKDDRPSNPECPWLPRTIDQILFKDNNRDFKKAMFQKIEKLITSRCFSLELLRISLLLELMHGFKKKSKMTEESRLRFNIRGSIFEMLKDSLQTFPNSKISTLTTSSQYYDPARNEYFFDRDPEAFNFILNAFVTGELHVPKHMCGAVIRQEMEFWNIPKDSVSECCWQVYFRFEEQVEYLTEIKRDEAKHQVLHTPRDKTNKDGIRCVVWNTLSNPGYSNVAMVIIWYYFYLFVVGLSTVIFCLSTVPELRTVSYLSDLSEHNVTKITNLKLRHLLFEDPLPVLLAVEMFCLLVFTFELILSISFCPRRLVFIKKWINIVNIILVISMWTTLALELDKEEIIENHSASHVYLITKAFNMLRLLLFVRLERQFKAFRVLLLAVRASAKELLLMCLSFMIAVLIFSSLMFYSEIYFTDSSYYNIFITMWWAIVTMTTVGYGDLYPTTTVGYIIGSLCTMCGLLILALPVAVIASNFSSYYACNNYRERYINFTRRNNISKSD</sequence>
<feature type="transmembrane region" description="Helical" evidence="12">
    <location>
        <begin position="286"/>
        <end position="309"/>
    </location>
</feature>
<evidence type="ECO:0000256" key="6">
    <source>
        <dbReference type="ARBA" id="ARBA00022882"/>
    </source>
</evidence>
<dbReference type="Pfam" id="PF00520">
    <property type="entry name" value="Ion_trans"/>
    <property type="match status" value="1"/>
</dbReference>
<feature type="domain" description="BTB" evidence="13">
    <location>
        <begin position="78"/>
        <end position="177"/>
    </location>
</feature>
<feature type="transmembrane region" description="Helical" evidence="12">
    <location>
        <begin position="231"/>
        <end position="252"/>
    </location>
</feature>
<evidence type="ECO:0000256" key="10">
    <source>
        <dbReference type="ARBA" id="ARBA00023136"/>
    </source>
</evidence>
<evidence type="ECO:0000256" key="12">
    <source>
        <dbReference type="SAM" id="Phobius"/>
    </source>
</evidence>
<proteinExistence type="predicted"/>
<dbReference type="InterPro" id="IPR003968">
    <property type="entry name" value="K_chnl_volt-dep_Kv"/>
</dbReference>
<protein>
    <recommendedName>
        <fullName evidence="13">BTB domain-containing protein</fullName>
    </recommendedName>
</protein>
<dbReference type="InterPro" id="IPR003131">
    <property type="entry name" value="T1-type_BTB"/>
</dbReference>
<dbReference type="Gene3D" id="3.30.710.10">
    <property type="entry name" value="Potassium Channel Kv1.1, Chain A"/>
    <property type="match status" value="1"/>
</dbReference>
<keyword evidence="7" id="KW-0630">Potassium</keyword>
<feature type="transmembrane region" description="Helical" evidence="12">
    <location>
        <begin position="425"/>
        <end position="444"/>
    </location>
</feature>
<dbReference type="Gene3D" id="1.10.287.70">
    <property type="match status" value="1"/>
</dbReference>
<reference evidence="14 15" key="1">
    <citation type="submission" date="2022-12" db="EMBL/GenBank/DDBJ databases">
        <title>Chromosome-level genome of Tegillarca granosa.</title>
        <authorList>
            <person name="Kim J."/>
        </authorList>
    </citation>
    <scope>NUCLEOTIDE SEQUENCE [LARGE SCALE GENOMIC DNA]</scope>
    <source>
        <strain evidence="14">Teg-2019</strain>
        <tissue evidence="14">Adductor muscle</tissue>
    </source>
</reference>
<evidence type="ECO:0000256" key="2">
    <source>
        <dbReference type="ARBA" id="ARBA00022448"/>
    </source>
</evidence>
<feature type="transmembrane region" description="Helical" evidence="12">
    <location>
        <begin position="353"/>
        <end position="373"/>
    </location>
</feature>
<feature type="transmembrane region" description="Helical" evidence="12">
    <location>
        <begin position="321"/>
        <end position="341"/>
    </location>
</feature>
<dbReference type="InterPro" id="IPR011333">
    <property type="entry name" value="SKP1/BTB/POZ_sf"/>
</dbReference>
<accession>A0ABQ9F4E2</accession>
<dbReference type="CDD" id="cd18317">
    <property type="entry name" value="BTB_POZ_Kv"/>
    <property type="match status" value="1"/>
</dbReference>
<evidence type="ECO:0000313" key="14">
    <source>
        <dbReference type="EMBL" id="KAJ8311080.1"/>
    </source>
</evidence>
<dbReference type="InterPro" id="IPR003971">
    <property type="entry name" value="K_chnl_volt-dep_Kv5/Kv9"/>
</dbReference>
<evidence type="ECO:0000256" key="5">
    <source>
        <dbReference type="ARBA" id="ARBA00022826"/>
    </source>
</evidence>
<dbReference type="Pfam" id="PF02214">
    <property type="entry name" value="BTB_2"/>
    <property type="match status" value="1"/>
</dbReference>
<evidence type="ECO:0000256" key="1">
    <source>
        <dbReference type="ARBA" id="ARBA00004141"/>
    </source>
</evidence>
<evidence type="ECO:0000259" key="13">
    <source>
        <dbReference type="SMART" id="SM00225"/>
    </source>
</evidence>
<dbReference type="SUPFAM" id="SSF54695">
    <property type="entry name" value="POZ domain"/>
    <property type="match status" value="1"/>
</dbReference>
<dbReference type="Gene3D" id="1.20.120.350">
    <property type="entry name" value="Voltage-gated potassium channels. Chain C"/>
    <property type="match status" value="1"/>
</dbReference>
<keyword evidence="2" id="KW-0813">Transport</keyword>
<gene>
    <name evidence="14" type="ORF">KUTeg_011366</name>
</gene>
<dbReference type="PRINTS" id="PR01494">
    <property type="entry name" value="KV9CHANNEL"/>
</dbReference>
<keyword evidence="5" id="KW-0631">Potassium channel</keyword>
<evidence type="ECO:0000256" key="9">
    <source>
        <dbReference type="ARBA" id="ARBA00023065"/>
    </source>
</evidence>
<keyword evidence="15" id="KW-1185">Reference proteome</keyword>
<evidence type="ECO:0000256" key="3">
    <source>
        <dbReference type="ARBA" id="ARBA00022538"/>
    </source>
</evidence>
<comment type="caution">
    <text evidence="14">The sequence shown here is derived from an EMBL/GenBank/DDBJ whole genome shotgun (WGS) entry which is preliminary data.</text>
</comment>
<dbReference type="InterPro" id="IPR027359">
    <property type="entry name" value="Volt_channel_dom_sf"/>
</dbReference>
<dbReference type="InterPro" id="IPR005821">
    <property type="entry name" value="Ion_trans_dom"/>
</dbReference>
<evidence type="ECO:0000256" key="8">
    <source>
        <dbReference type="ARBA" id="ARBA00022989"/>
    </source>
</evidence>
<dbReference type="PRINTS" id="PR00169">
    <property type="entry name" value="KCHANNEL"/>
</dbReference>
<keyword evidence="10 12" id="KW-0472">Membrane</keyword>
<dbReference type="PRINTS" id="PR01491">
    <property type="entry name" value="KVCHANNEL"/>
</dbReference>
<dbReference type="SMART" id="SM00225">
    <property type="entry name" value="BTB"/>
    <property type="match status" value="1"/>
</dbReference>
<comment type="subcellular location">
    <subcellularLocation>
        <location evidence="1">Membrane</location>
        <topology evidence="1">Multi-pass membrane protein</topology>
    </subcellularLocation>
</comment>
<dbReference type="PANTHER" id="PTHR11537:SF254">
    <property type="entry name" value="POTASSIUM VOLTAGE-GATED CHANNEL PROTEIN SHAB"/>
    <property type="match status" value="1"/>
</dbReference>
<name>A0ABQ9F4E2_TEGGR</name>
<keyword evidence="9" id="KW-0406">Ion transport</keyword>
<organism evidence="14 15">
    <name type="scientific">Tegillarca granosa</name>
    <name type="common">Malaysian cockle</name>
    <name type="synonym">Anadara granosa</name>
    <dbReference type="NCBI Taxonomy" id="220873"/>
    <lineage>
        <taxon>Eukaryota</taxon>
        <taxon>Metazoa</taxon>
        <taxon>Spiralia</taxon>
        <taxon>Lophotrochozoa</taxon>
        <taxon>Mollusca</taxon>
        <taxon>Bivalvia</taxon>
        <taxon>Autobranchia</taxon>
        <taxon>Pteriomorphia</taxon>
        <taxon>Arcoida</taxon>
        <taxon>Arcoidea</taxon>
        <taxon>Arcidae</taxon>
        <taxon>Tegillarca</taxon>
    </lineage>
</organism>
<dbReference type="SUPFAM" id="SSF81324">
    <property type="entry name" value="Voltage-gated potassium channels"/>
    <property type="match status" value="1"/>
</dbReference>
<feature type="transmembrane region" description="Helical" evidence="12">
    <location>
        <begin position="394"/>
        <end position="413"/>
    </location>
</feature>